<feature type="compositionally biased region" description="Basic and acidic residues" evidence="4">
    <location>
        <begin position="194"/>
        <end position="208"/>
    </location>
</feature>
<dbReference type="InterPro" id="IPR012677">
    <property type="entry name" value="Nucleotide-bd_a/b_plait_sf"/>
</dbReference>
<organism evidence="6 7">
    <name type="scientific">Tritrichomonas musculus</name>
    <dbReference type="NCBI Taxonomy" id="1915356"/>
    <lineage>
        <taxon>Eukaryota</taxon>
        <taxon>Metamonada</taxon>
        <taxon>Parabasalia</taxon>
        <taxon>Tritrichomonadida</taxon>
        <taxon>Tritrichomonadidae</taxon>
        <taxon>Tritrichomonas</taxon>
    </lineage>
</organism>
<keyword evidence="1" id="KW-0677">Repeat</keyword>
<keyword evidence="2 3" id="KW-0694">RNA-binding</keyword>
<name>A0ABR2ILU3_9EUKA</name>
<keyword evidence="7" id="KW-1185">Reference proteome</keyword>
<proteinExistence type="predicted"/>
<evidence type="ECO:0000256" key="4">
    <source>
        <dbReference type="SAM" id="MobiDB-lite"/>
    </source>
</evidence>
<comment type="caution">
    <text evidence="6">The sequence shown here is derived from an EMBL/GenBank/DDBJ whole genome shotgun (WGS) entry which is preliminary data.</text>
</comment>
<sequence length="305" mass="36041">MVIHKKFLFVHICYMNNEEKKDDPATVTDTQKKDEATTKEEVSTDKSIISTSNKYHFKNLDKSTLIRCITIFNIDYAITEEELTSQFKKVNGFERIILLTDPDHPEFRNRGIAYVTYKTIEDAECALKTLNHTLIGNRRIRIEKSYDQETKNKLKHIKKKSSAAQLASGPSDPDFYPSSKSSHSLHQRRSHHSHSIDHERYPDDDGYHHHSYRHHRSHYHDFYEDSPAHFLHPHDSLIVQHHPYPQDYQEVQILAPQDQMYIDQAYLQRDYEPIDKVEDKINELSILVELYRDALLQENIKKKKK</sequence>
<dbReference type="SUPFAM" id="SSF54928">
    <property type="entry name" value="RNA-binding domain, RBD"/>
    <property type="match status" value="1"/>
</dbReference>
<dbReference type="CDD" id="cd00590">
    <property type="entry name" value="RRM_SF"/>
    <property type="match status" value="1"/>
</dbReference>
<feature type="compositionally biased region" description="Basic residues" evidence="4">
    <location>
        <begin position="183"/>
        <end position="193"/>
    </location>
</feature>
<protein>
    <submittedName>
        <fullName evidence="6">Transformer 2 beta</fullName>
    </submittedName>
</protein>
<dbReference type="PANTHER" id="PTHR23236:SF119">
    <property type="entry name" value="NUCLEAR RNA-BINDING PROTEIN SART-3"/>
    <property type="match status" value="1"/>
</dbReference>
<evidence type="ECO:0000256" key="1">
    <source>
        <dbReference type="ARBA" id="ARBA00022737"/>
    </source>
</evidence>
<dbReference type="Pfam" id="PF00076">
    <property type="entry name" value="RRM_1"/>
    <property type="match status" value="1"/>
</dbReference>
<evidence type="ECO:0000313" key="6">
    <source>
        <dbReference type="EMBL" id="KAK8863798.1"/>
    </source>
</evidence>
<gene>
    <name evidence="6" type="ORF">M9Y10_011488</name>
</gene>
<dbReference type="PROSITE" id="PS50102">
    <property type="entry name" value="RRM"/>
    <property type="match status" value="1"/>
</dbReference>
<dbReference type="InterPro" id="IPR035979">
    <property type="entry name" value="RBD_domain_sf"/>
</dbReference>
<accession>A0ABR2ILU3</accession>
<dbReference type="Gene3D" id="3.30.70.330">
    <property type="match status" value="1"/>
</dbReference>
<reference evidence="6 7" key="1">
    <citation type="submission" date="2024-04" db="EMBL/GenBank/DDBJ databases">
        <title>Tritrichomonas musculus Genome.</title>
        <authorList>
            <person name="Alves-Ferreira E."/>
            <person name="Grigg M."/>
            <person name="Lorenzi H."/>
            <person name="Galac M."/>
        </authorList>
    </citation>
    <scope>NUCLEOTIDE SEQUENCE [LARGE SCALE GENOMIC DNA]</scope>
    <source>
        <strain evidence="6 7">EAF2021</strain>
    </source>
</reference>
<dbReference type="Proteomes" id="UP001470230">
    <property type="component" value="Unassembled WGS sequence"/>
</dbReference>
<evidence type="ECO:0000256" key="2">
    <source>
        <dbReference type="ARBA" id="ARBA00022884"/>
    </source>
</evidence>
<dbReference type="InterPro" id="IPR000504">
    <property type="entry name" value="RRM_dom"/>
</dbReference>
<evidence type="ECO:0000313" key="7">
    <source>
        <dbReference type="Proteomes" id="UP001470230"/>
    </source>
</evidence>
<feature type="domain" description="RRM" evidence="5">
    <location>
        <begin position="67"/>
        <end position="147"/>
    </location>
</feature>
<evidence type="ECO:0000259" key="5">
    <source>
        <dbReference type="PROSITE" id="PS50102"/>
    </source>
</evidence>
<dbReference type="EMBL" id="JAPFFF010000017">
    <property type="protein sequence ID" value="KAK8863798.1"/>
    <property type="molecule type" value="Genomic_DNA"/>
</dbReference>
<feature type="region of interest" description="Disordered" evidence="4">
    <location>
        <begin position="153"/>
        <end position="209"/>
    </location>
</feature>
<evidence type="ECO:0000256" key="3">
    <source>
        <dbReference type="PROSITE-ProRule" id="PRU00176"/>
    </source>
</evidence>
<dbReference type="SMART" id="SM00360">
    <property type="entry name" value="RRM"/>
    <property type="match status" value="1"/>
</dbReference>
<dbReference type="PANTHER" id="PTHR23236">
    <property type="entry name" value="EUKARYOTIC TRANSLATION INITIATION FACTOR 4B/4H"/>
    <property type="match status" value="1"/>
</dbReference>
<feature type="region of interest" description="Disordered" evidence="4">
    <location>
        <begin position="22"/>
        <end position="41"/>
    </location>
</feature>